<evidence type="ECO:0000313" key="6">
    <source>
        <dbReference type="Proteomes" id="UP000468735"/>
    </source>
</evidence>
<dbReference type="SUPFAM" id="SSF52266">
    <property type="entry name" value="SGNH hydrolase"/>
    <property type="match status" value="1"/>
</dbReference>
<dbReference type="AlphaFoldDB" id="A0A6H9YIQ9"/>
<feature type="disulfide bond" evidence="2">
    <location>
        <begin position="121"/>
        <end position="129"/>
    </location>
</feature>
<dbReference type="PANTHER" id="PTHR37981">
    <property type="entry name" value="LIPASE 2"/>
    <property type="match status" value="1"/>
</dbReference>
<sequence>MRVPRLCSAAVAAVAFVSGPVACADNKEAAEVHYVALGDSYASGTGAGAYEAGACKRSRYAYPRLWAARQTVTSFKFMACSGARTTGVLANQLGVLSPATTLVTVTVGGNDAGFGRVMETCVLRSESDCRKAVSDAEEYMATTLPDRLDALYRAIRGKAPTARVVVLGYPRLYKIVDNCAGMSRGKRTALNRGADSLVTTVAAAASRARFVFSDVRDEFAGHELCSGHRWLQAVTIPIDDSYHPTARGHQLGYLPALDSADPRAKG</sequence>
<feature type="chain" id="PRO_5038884197" evidence="3">
    <location>
        <begin position="24"/>
        <end position="266"/>
    </location>
</feature>
<keyword evidence="3" id="KW-0732">Signal</keyword>
<dbReference type="PANTHER" id="PTHR37981:SF1">
    <property type="entry name" value="SGNH HYDROLASE-TYPE ESTERASE DOMAIN-CONTAINING PROTEIN"/>
    <property type="match status" value="1"/>
</dbReference>
<organism evidence="5 6">
    <name type="scientific">Actinomadura rudentiformis</name>
    <dbReference type="NCBI Taxonomy" id="359158"/>
    <lineage>
        <taxon>Bacteria</taxon>
        <taxon>Bacillati</taxon>
        <taxon>Actinomycetota</taxon>
        <taxon>Actinomycetes</taxon>
        <taxon>Streptosporangiales</taxon>
        <taxon>Thermomonosporaceae</taxon>
        <taxon>Actinomadura</taxon>
    </lineage>
</organism>
<dbReference type="InterPro" id="IPR036514">
    <property type="entry name" value="SGNH_hydro_sf"/>
</dbReference>
<dbReference type="InterPro" id="IPR013830">
    <property type="entry name" value="SGNH_hydro"/>
</dbReference>
<dbReference type="GO" id="GO:0019433">
    <property type="term" value="P:triglyceride catabolic process"/>
    <property type="evidence" value="ECO:0007669"/>
    <property type="project" value="TreeGrafter"/>
</dbReference>
<feature type="active site" description="Nucleophile" evidence="1">
    <location>
        <position position="40"/>
    </location>
</feature>
<dbReference type="EMBL" id="WBMT01000034">
    <property type="protein sequence ID" value="KAB2339642.1"/>
    <property type="molecule type" value="Genomic_DNA"/>
</dbReference>
<dbReference type="RefSeq" id="WP_151570661.1">
    <property type="nucleotide sequence ID" value="NZ_WBMT01000034.1"/>
</dbReference>
<dbReference type="Pfam" id="PF13472">
    <property type="entry name" value="Lipase_GDSL_2"/>
    <property type="match status" value="1"/>
</dbReference>
<protein>
    <submittedName>
        <fullName evidence="5">SGNH/GDSL hydrolase family protein</fullName>
    </submittedName>
</protein>
<proteinExistence type="predicted"/>
<feature type="active site" evidence="1">
    <location>
        <position position="243"/>
    </location>
</feature>
<feature type="disulfide bond" evidence="2">
    <location>
        <begin position="55"/>
        <end position="80"/>
    </location>
</feature>
<name>A0A6H9YIQ9_9ACTN</name>
<feature type="disulfide bond" evidence="2">
    <location>
        <begin position="179"/>
        <end position="225"/>
    </location>
</feature>
<dbReference type="Gene3D" id="3.40.50.1110">
    <property type="entry name" value="SGNH hydrolase"/>
    <property type="match status" value="1"/>
</dbReference>
<comment type="caution">
    <text evidence="5">The sequence shown here is derived from an EMBL/GenBank/DDBJ whole genome shotgun (WGS) entry which is preliminary data.</text>
</comment>
<keyword evidence="2" id="KW-1015">Disulfide bond</keyword>
<feature type="signal peptide" evidence="3">
    <location>
        <begin position="1"/>
        <end position="23"/>
    </location>
</feature>
<keyword evidence="5" id="KW-0378">Hydrolase</keyword>
<evidence type="ECO:0000259" key="4">
    <source>
        <dbReference type="Pfam" id="PF13472"/>
    </source>
</evidence>
<evidence type="ECO:0000313" key="5">
    <source>
        <dbReference type="EMBL" id="KAB2339642.1"/>
    </source>
</evidence>
<dbReference type="OrthoDB" id="5503950at2"/>
<evidence type="ECO:0000256" key="3">
    <source>
        <dbReference type="SAM" id="SignalP"/>
    </source>
</evidence>
<dbReference type="CDD" id="cd01823">
    <property type="entry name" value="SEST_like"/>
    <property type="match status" value="1"/>
</dbReference>
<evidence type="ECO:0000256" key="1">
    <source>
        <dbReference type="PIRSR" id="PIRSR637460-1"/>
    </source>
</evidence>
<accession>A0A6H9YIQ9</accession>
<reference evidence="5 6" key="1">
    <citation type="submission" date="2019-09" db="EMBL/GenBank/DDBJ databases">
        <title>Actinomadura physcomitrii sp. nov., a novel actinomycete isolated from moss [Physcomitrium sphaericum (Ludw) Fuernr].</title>
        <authorList>
            <person name="Zhuang X."/>
            <person name="Liu C."/>
        </authorList>
    </citation>
    <scope>NUCLEOTIDE SEQUENCE [LARGE SCALE GENOMIC DNA]</scope>
    <source>
        <strain evidence="5 6">HMC1</strain>
    </source>
</reference>
<feature type="domain" description="SGNH hydrolase-type esterase" evidence="4">
    <location>
        <begin position="36"/>
        <end position="251"/>
    </location>
</feature>
<dbReference type="InterPro" id="IPR037460">
    <property type="entry name" value="SEST-like"/>
</dbReference>
<dbReference type="Proteomes" id="UP000468735">
    <property type="component" value="Unassembled WGS sequence"/>
</dbReference>
<gene>
    <name evidence="5" type="ORF">F8566_47380</name>
</gene>
<dbReference type="GO" id="GO:0004806">
    <property type="term" value="F:triacylglycerol lipase activity"/>
    <property type="evidence" value="ECO:0007669"/>
    <property type="project" value="TreeGrafter"/>
</dbReference>
<evidence type="ECO:0000256" key="2">
    <source>
        <dbReference type="PIRSR" id="PIRSR637460-2"/>
    </source>
</evidence>
<keyword evidence="6" id="KW-1185">Reference proteome</keyword>